<feature type="binding site" description="axial binding residue" evidence="1">
    <location>
        <position position="240"/>
    </location>
    <ligand>
        <name>heme</name>
        <dbReference type="ChEBI" id="CHEBI:30413"/>
    </ligand>
    <ligandPart>
        <name>Fe</name>
        <dbReference type="ChEBI" id="CHEBI:18248"/>
    </ligandPart>
</feature>
<sequence length="296" mass="34032">MTIEDNERPLEAGIHTDLSGRMTYGGYLQLERLLGAQEPLSVPPHHDELLFIVQHQVSELWMKLLIHELSSAIVHLREDRLDACQKIFARCKQVLRQLTEMWSVLETLTPSEYMEFREILGPSSGFQSLQYRTIEFLLGNKNAAMLRVFAHDEAGQAKLRAVLEAPSLYDEALRYLARHGHAVPAHHLERDWSKPHAFSPDLVPVFEHVYEDTKSHWAAYHLCEDLVDLETQFQLWRFRHMRTVMRIIGFKKGTGGSSGVGFLRQALELTFFPELFEVRTVIGVPGDGYGQPSDRR</sequence>
<comment type="pathway">
    <text evidence="1">Amino-acid degradation; L-tryptophan degradation via kynurenine pathway; L-kynurenine from L-tryptophan: step 1/2.</text>
</comment>
<keyword evidence="1" id="KW-0408">Iron</keyword>
<comment type="function">
    <text evidence="1">Heme-dependent dioxygenase that catalyzes the oxidative cleavage of the L-tryptophan (L-Trp) pyrrole ring and converts L-tryptophan to N-formyl-L-kynurenine. Catalyzes the oxidative cleavage of the indole moiety.</text>
</comment>
<evidence type="ECO:0000313" key="2">
    <source>
        <dbReference type="EMBL" id="BCT91905.1"/>
    </source>
</evidence>
<feature type="binding site" evidence="1">
    <location>
        <position position="254"/>
    </location>
    <ligand>
        <name>substrate</name>
    </ligand>
</feature>
<reference evidence="2 3" key="1">
    <citation type="submission" date="2021-03" db="EMBL/GenBank/DDBJ databases">
        <title>Complete Genome Sequences of Two Lysobacter Strains Isolated from Sea Water (Lysobacter caseinilyticus) and Soil (Lysobacter helvus) in South Korea.</title>
        <authorList>
            <person name="Watanabe Y."/>
            <person name="Arakawa K."/>
        </authorList>
    </citation>
    <scope>NUCLEOTIDE SEQUENCE [LARGE SCALE GENOMIC DNA]</scope>
    <source>
        <strain evidence="2 3">KVB24</strain>
    </source>
</reference>
<protein>
    <recommendedName>
        <fullName evidence="1">Tryptophan 2,3-dioxygenase</fullName>
        <shortName evidence="1">TDO</shortName>
        <ecNumber evidence="1">1.13.11.11</ecNumber>
    </recommendedName>
    <alternativeName>
        <fullName evidence="1">Tryptamin 2,3-dioxygenase</fullName>
    </alternativeName>
    <alternativeName>
        <fullName evidence="1">Tryptophan oxygenase</fullName>
        <shortName evidence="1">TO</shortName>
        <shortName evidence="1">TRPO</shortName>
    </alternativeName>
    <alternativeName>
        <fullName evidence="1">Tryptophan pyrrolase</fullName>
    </alternativeName>
    <alternativeName>
        <fullName evidence="1">Tryptophanase</fullName>
    </alternativeName>
</protein>
<feature type="binding site" evidence="1">
    <location>
        <begin position="51"/>
        <end position="55"/>
    </location>
    <ligand>
        <name>substrate</name>
    </ligand>
</feature>
<dbReference type="PANTHER" id="PTHR10138">
    <property type="entry name" value="TRYPTOPHAN 2,3-DIOXYGENASE"/>
    <property type="match status" value="1"/>
</dbReference>
<comment type="catalytic activity">
    <reaction evidence="1">
        <text>L-tryptophan + O2 = N-formyl-L-kynurenine</text>
        <dbReference type="Rhea" id="RHEA:24536"/>
        <dbReference type="ChEBI" id="CHEBI:15379"/>
        <dbReference type="ChEBI" id="CHEBI:57912"/>
        <dbReference type="ChEBI" id="CHEBI:58629"/>
        <dbReference type="EC" id="1.13.11.11"/>
    </reaction>
</comment>
<dbReference type="InterPro" id="IPR004981">
    <property type="entry name" value="Trp_2_3_dOase"/>
</dbReference>
<dbReference type="EC" id="1.13.11.11" evidence="1"/>
<keyword evidence="1" id="KW-0560">Oxidoreductase</keyword>
<dbReference type="Pfam" id="PF03301">
    <property type="entry name" value="Trp_dioxygenase"/>
    <property type="match status" value="2"/>
</dbReference>
<dbReference type="SUPFAM" id="SSF140959">
    <property type="entry name" value="Indolic compounds 2,3-dioxygenase-like"/>
    <property type="match status" value="1"/>
</dbReference>
<dbReference type="Gene3D" id="1.20.58.480">
    <property type="match status" value="1"/>
</dbReference>
<proteinExistence type="inferred from homology"/>
<keyword evidence="1" id="KW-0479">Metal-binding</keyword>
<evidence type="ECO:0000256" key="1">
    <source>
        <dbReference type="HAMAP-Rule" id="MF_01972"/>
    </source>
</evidence>
<accession>A0ABM7Q3N0</accession>
<feature type="binding site" evidence="1">
    <location>
        <position position="113"/>
    </location>
    <ligand>
        <name>substrate</name>
    </ligand>
</feature>
<dbReference type="InterPro" id="IPR037217">
    <property type="entry name" value="Trp/Indoleamine_2_3_dOase-like"/>
</dbReference>
<comment type="cofactor">
    <cofactor evidence="1">
        <name>heme</name>
        <dbReference type="ChEBI" id="CHEBI:30413"/>
    </cofactor>
    <text evidence="1">Binds 1 heme group per subunit.</text>
</comment>
<comment type="similarity">
    <text evidence="1">Belongs to the tryptophan 2,3-dioxygenase family.</text>
</comment>
<organism evidence="2 3">
    <name type="scientific">Noviluteimonas caseinilytica</name>
    <dbReference type="NCBI Taxonomy" id="2675101"/>
    <lineage>
        <taxon>Bacteria</taxon>
        <taxon>Pseudomonadati</taxon>
        <taxon>Pseudomonadota</taxon>
        <taxon>Gammaproteobacteria</taxon>
        <taxon>Lysobacterales</taxon>
        <taxon>Lysobacteraceae</taxon>
        <taxon>Noviluteimonas</taxon>
    </lineage>
</organism>
<keyword evidence="1" id="KW-0349">Heme</keyword>
<dbReference type="PANTHER" id="PTHR10138:SF0">
    <property type="entry name" value="TRYPTOPHAN 2,3-DIOXYGENASE"/>
    <property type="match status" value="1"/>
</dbReference>
<evidence type="ECO:0000313" key="3">
    <source>
        <dbReference type="Proteomes" id="UP000681317"/>
    </source>
</evidence>
<keyword evidence="1" id="KW-0223">Dioxygenase</keyword>
<dbReference type="EMBL" id="AP024545">
    <property type="protein sequence ID" value="BCT91905.1"/>
    <property type="molecule type" value="Genomic_DNA"/>
</dbReference>
<gene>
    <name evidence="1 2" type="primary">kynA</name>
    <name evidence="2" type="ORF">LYSCAS_09290</name>
</gene>
<keyword evidence="3" id="KW-1185">Reference proteome</keyword>
<dbReference type="Proteomes" id="UP000681317">
    <property type="component" value="Chromosome"/>
</dbReference>
<dbReference type="RefSeq" id="WP_213436192.1">
    <property type="nucleotide sequence ID" value="NZ_AP024545.1"/>
</dbReference>
<name>A0ABM7Q3N0_9GAMM</name>
<keyword evidence="1" id="KW-0823">Tryptophan catabolism</keyword>
<comment type="subunit">
    <text evidence="1">Homotetramer.</text>
</comment>
<dbReference type="HAMAP" id="MF_01972">
    <property type="entry name" value="T23O"/>
    <property type="match status" value="1"/>
</dbReference>
<feature type="binding site" evidence="1">
    <location>
        <position position="117"/>
    </location>
    <ligand>
        <name>substrate</name>
    </ligand>
</feature>